<dbReference type="EMBL" id="JAYXHS010000003">
    <property type="protein sequence ID" value="MEC5387286.1"/>
    <property type="molecule type" value="Genomic_DNA"/>
</dbReference>
<keyword evidence="3" id="KW-1185">Reference proteome</keyword>
<organism evidence="2 3">
    <name type="scientific">Uliginosibacterium silvisoli</name>
    <dbReference type="NCBI Taxonomy" id="3114758"/>
    <lineage>
        <taxon>Bacteria</taxon>
        <taxon>Pseudomonadati</taxon>
        <taxon>Pseudomonadota</taxon>
        <taxon>Betaproteobacteria</taxon>
        <taxon>Rhodocyclales</taxon>
        <taxon>Zoogloeaceae</taxon>
        <taxon>Uliginosibacterium</taxon>
    </lineage>
</organism>
<feature type="transmembrane region" description="Helical" evidence="1">
    <location>
        <begin position="146"/>
        <end position="165"/>
    </location>
</feature>
<evidence type="ECO:0008006" key="4">
    <source>
        <dbReference type="Google" id="ProtNLM"/>
    </source>
</evidence>
<protein>
    <recommendedName>
        <fullName evidence="4">DUF4149 domain-containing protein</fullName>
    </recommendedName>
</protein>
<feature type="transmembrane region" description="Helical" evidence="1">
    <location>
        <begin position="97"/>
        <end position="115"/>
    </location>
</feature>
<dbReference type="Proteomes" id="UP001331561">
    <property type="component" value="Unassembled WGS sequence"/>
</dbReference>
<keyword evidence="1" id="KW-0472">Membrane</keyword>
<feature type="transmembrane region" description="Helical" evidence="1">
    <location>
        <begin position="66"/>
        <end position="85"/>
    </location>
</feature>
<accession>A0ABU6K6G7</accession>
<proteinExistence type="predicted"/>
<evidence type="ECO:0000313" key="3">
    <source>
        <dbReference type="Proteomes" id="UP001331561"/>
    </source>
</evidence>
<reference evidence="2 3" key="1">
    <citation type="submission" date="2024-01" db="EMBL/GenBank/DDBJ databases">
        <title>Uliginosibacterium soil sp. nov.</title>
        <authorList>
            <person name="Lv Y."/>
        </authorList>
    </citation>
    <scope>NUCLEOTIDE SEQUENCE [LARGE SCALE GENOMIC DNA]</scope>
    <source>
        <strain evidence="2 3">H3</strain>
    </source>
</reference>
<keyword evidence="1" id="KW-0812">Transmembrane</keyword>
<sequence length="175" mass="20223">MPSLLQVAKAPWFSKAMLLNHAILFLCTSMYMGTGVSLVFFSFPIIPELTVDNYYLQYVPQIQAATDFFTIVTKIMLTTSVIMIVAEWKQATRWIPIVVFLAVVAAATLTVKLIFPFNAEMARHVTDPVRLQFILHEFARLSTIRFGLWSLQWLLMLWYFVRWAYLSRYPASTRG</sequence>
<name>A0ABU6K6G7_9RHOO</name>
<comment type="caution">
    <text evidence="2">The sequence shown here is derived from an EMBL/GenBank/DDBJ whole genome shotgun (WGS) entry which is preliminary data.</text>
</comment>
<dbReference type="RefSeq" id="WP_327600261.1">
    <property type="nucleotide sequence ID" value="NZ_JAYXHS010000003.1"/>
</dbReference>
<evidence type="ECO:0000256" key="1">
    <source>
        <dbReference type="SAM" id="Phobius"/>
    </source>
</evidence>
<feature type="transmembrane region" description="Helical" evidence="1">
    <location>
        <begin position="21"/>
        <end position="46"/>
    </location>
</feature>
<gene>
    <name evidence="2" type="ORF">VVD49_16270</name>
</gene>
<evidence type="ECO:0000313" key="2">
    <source>
        <dbReference type="EMBL" id="MEC5387286.1"/>
    </source>
</evidence>
<keyword evidence="1" id="KW-1133">Transmembrane helix</keyword>